<gene>
    <name evidence="4" type="ORF">PG996_002571</name>
</gene>
<dbReference type="Gene3D" id="2.60.40.1210">
    <property type="entry name" value="Cellobiose dehydrogenase, cytochrome domain"/>
    <property type="match status" value="1"/>
</dbReference>
<feature type="domain" description="DOMON" evidence="3">
    <location>
        <begin position="18"/>
        <end position="137"/>
    </location>
</feature>
<dbReference type="InterPro" id="IPR036259">
    <property type="entry name" value="MFS_trans_sf"/>
</dbReference>
<keyword evidence="2" id="KW-1133">Transmembrane helix</keyword>
<evidence type="ECO:0000256" key="2">
    <source>
        <dbReference type="SAM" id="Phobius"/>
    </source>
</evidence>
<reference evidence="4 5" key="1">
    <citation type="submission" date="2023-01" db="EMBL/GenBank/DDBJ databases">
        <title>Analysis of 21 Apiospora genomes using comparative genomics revels a genus with tremendous synthesis potential of carbohydrate active enzymes and secondary metabolites.</title>
        <authorList>
            <person name="Sorensen T."/>
        </authorList>
    </citation>
    <scope>NUCLEOTIDE SEQUENCE [LARGE SCALE GENOMIC DNA]</scope>
    <source>
        <strain evidence="4 5">CBS 83171</strain>
    </source>
</reference>
<dbReference type="SUPFAM" id="SSF49344">
    <property type="entry name" value="CBD9-like"/>
    <property type="match status" value="1"/>
</dbReference>
<dbReference type="PROSITE" id="PS50836">
    <property type="entry name" value="DOMON"/>
    <property type="match status" value="1"/>
</dbReference>
<feature type="transmembrane region" description="Helical" evidence="2">
    <location>
        <begin position="229"/>
        <end position="249"/>
    </location>
</feature>
<feature type="region of interest" description="Disordered" evidence="1">
    <location>
        <begin position="71"/>
        <end position="90"/>
    </location>
</feature>
<organism evidence="4 5">
    <name type="scientific">Apiospora saccharicola</name>
    <dbReference type="NCBI Taxonomy" id="335842"/>
    <lineage>
        <taxon>Eukaryota</taxon>
        <taxon>Fungi</taxon>
        <taxon>Dikarya</taxon>
        <taxon>Ascomycota</taxon>
        <taxon>Pezizomycotina</taxon>
        <taxon>Sordariomycetes</taxon>
        <taxon>Xylariomycetidae</taxon>
        <taxon>Amphisphaeriales</taxon>
        <taxon>Apiosporaceae</taxon>
        <taxon>Apiospora</taxon>
    </lineage>
</organism>
<dbReference type="Pfam" id="PF16010">
    <property type="entry name" value="CDH-cyt"/>
    <property type="match status" value="1"/>
</dbReference>
<comment type="caution">
    <text evidence="4">The sequence shown here is derived from an EMBL/GenBank/DDBJ whole genome shotgun (WGS) entry which is preliminary data.</text>
</comment>
<dbReference type="InterPro" id="IPR015920">
    <property type="entry name" value="Cellobiose_DH-like_cyt"/>
</dbReference>
<dbReference type="CDD" id="cd09630">
    <property type="entry name" value="CDH_like_cytochrome"/>
    <property type="match status" value="1"/>
</dbReference>
<feature type="region of interest" description="Disordered" evidence="1">
    <location>
        <begin position="169"/>
        <end position="190"/>
    </location>
</feature>
<feature type="compositionally biased region" description="Basic residues" evidence="1">
    <location>
        <begin position="354"/>
        <end position="364"/>
    </location>
</feature>
<evidence type="ECO:0000313" key="4">
    <source>
        <dbReference type="EMBL" id="KAK8083790.1"/>
    </source>
</evidence>
<evidence type="ECO:0000259" key="3">
    <source>
        <dbReference type="PROSITE" id="PS50836"/>
    </source>
</evidence>
<feature type="transmembrane region" description="Helical" evidence="2">
    <location>
        <begin position="202"/>
        <end position="222"/>
    </location>
</feature>
<feature type="transmembrane region" description="Helical" evidence="2">
    <location>
        <begin position="261"/>
        <end position="281"/>
    </location>
</feature>
<evidence type="ECO:0000313" key="5">
    <source>
        <dbReference type="Proteomes" id="UP001446871"/>
    </source>
</evidence>
<evidence type="ECO:0000256" key="1">
    <source>
        <dbReference type="SAM" id="MobiDB-lite"/>
    </source>
</evidence>
<keyword evidence="2" id="KW-0812">Transmembrane</keyword>
<dbReference type="InterPro" id="IPR005018">
    <property type="entry name" value="DOMON_domain"/>
</dbReference>
<feature type="transmembrane region" description="Helical" evidence="2">
    <location>
        <begin position="301"/>
        <end position="322"/>
    </location>
</feature>
<dbReference type="SMART" id="SM00664">
    <property type="entry name" value="DoH"/>
    <property type="match status" value="1"/>
</dbReference>
<keyword evidence="2" id="KW-0472">Membrane</keyword>
<proteinExistence type="predicted"/>
<dbReference type="Proteomes" id="UP001446871">
    <property type="component" value="Unassembled WGS sequence"/>
</dbReference>
<keyword evidence="5" id="KW-1185">Reference proteome</keyword>
<sequence>MALCSPPLPCSDTVPPNAGGDICYSIGVSDSSVYLQLLSPSTYTWVAIGTGSEMAGSDMLVVYQDGHGNVTLSPRKGTGHDQPRQDSDSATAKLSLQAGSGVSGNTMRVNLMCTNCSNDLLGTDGGLSPWIAAWKGGDPLNTADQNAGISQHDGWVDWQFNIDDKDPFASLERSPSRSSTTGVVPGDSGTTAEERLRKGHGIILAGSFLVLYPLGSILMPLVGNWIVHASFQIFTFVLMWIGFGLGYVLSQRNSEGFTVSHTVLGTVVVCMMILQPVLGWLHHQHFVKHRARGAVSHAHIWFGRALMLLGIVNGGLGIQLSGEGAGVVAAYAVAAVLVCLVYSGAKWFLSRRKNGHEKKKKRHGNPGESQSHALEGWNVPK</sequence>
<feature type="region of interest" description="Disordered" evidence="1">
    <location>
        <begin position="354"/>
        <end position="381"/>
    </location>
</feature>
<dbReference type="PANTHER" id="PTHR47797:SF4">
    <property type="entry name" value="DOMON DOMAIN-CONTAINING PROTEIN"/>
    <property type="match status" value="1"/>
</dbReference>
<dbReference type="PANTHER" id="PTHR47797">
    <property type="entry name" value="DEHYDROGENASE, PUTATIVE (AFU_ORTHOLOGUE AFUA_8G05805)-RELATED"/>
    <property type="match status" value="1"/>
</dbReference>
<dbReference type="CDD" id="cd08760">
    <property type="entry name" value="Cyt_b561_FRRS1_like"/>
    <property type="match status" value="1"/>
</dbReference>
<dbReference type="Gene3D" id="1.20.120.1770">
    <property type="match status" value="1"/>
</dbReference>
<feature type="transmembrane region" description="Helical" evidence="2">
    <location>
        <begin position="328"/>
        <end position="349"/>
    </location>
</feature>
<name>A0ABR1WJV9_9PEZI</name>
<accession>A0ABR1WJV9</accession>
<dbReference type="SUPFAM" id="SSF103473">
    <property type="entry name" value="MFS general substrate transporter"/>
    <property type="match status" value="1"/>
</dbReference>
<feature type="compositionally biased region" description="Basic and acidic residues" evidence="1">
    <location>
        <begin position="78"/>
        <end position="87"/>
    </location>
</feature>
<protein>
    <recommendedName>
        <fullName evidence="3">DOMON domain-containing protein</fullName>
    </recommendedName>
</protein>
<dbReference type="EMBL" id="JAQQWM010000001">
    <property type="protein sequence ID" value="KAK8083790.1"/>
    <property type="molecule type" value="Genomic_DNA"/>
</dbReference>